<dbReference type="AlphaFoldDB" id="A0A931GHH5"/>
<dbReference type="PANTHER" id="PTHR38436:SF1">
    <property type="entry name" value="ESTER CYCLASE"/>
    <property type="match status" value="1"/>
</dbReference>
<comment type="caution">
    <text evidence="2">The sequence shown here is derived from an EMBL/GenBank/DDBJ whole genome shotgun (WGS) entry which is preliminary data.</text>
</comment>
<feature type="compositionally biased region" description="Low complexity" evidence="1">
    <location>
        <begin position="58"/>
        <end position="80"/>
    </location>
</feature>
<protein>
    <submittedName>
        <fullName evidence="2">SnoaL-like aldol condensation-catalyzing enzyme</fullName>
    </submittedName>
</protein>
<reference evidence="2" key="1">
    <citation type="submission" date="2020-11" db="EMBL/GenBank/DDBJ databases">
        <title>Sequencing the genomes of 1000 actinobacteria strains.</title>
        <authorList>
            <person name="Klenk H.-P."/>
        </authorList>
    </citation>
    <scope>NUCLEOTIDE SEQUENCE</scope>
    <source>
        <strain evidence="2">DSM 43175</strain>
    </source>
</reference>
<evidence type="ECO:0000313" key="3">
    <source>
        <dbReference type="Proteomes" id="UP000614047"/>
    </source>
</evidence>
<dbReference type="Gene3D" id="3.10.450.50">
    <property type="match status" value="2"/>
</dbReference>
<feature type="region of interest" description="Disordered" evidence="1">
    <location>
        <begin position="1"/>
        <end position="25"/>
    </location>
</feature>
<keyword evidence="3" id="KW-1185">Reference proteome</keyword>
<dbReference type="SUPFAM" id="SSF54427">
    <property type="entry name" value="NTF2-like"/>
    <property type="match status" value="2"/>
</dbReference>
<gene>
    <name evidence="2" type="ORF">IW256_000995</name>
</gene>
<name>A0A931GHH5_9ACTN</name>
<dbReference type="PANTHER" id="PTHR38436">
    <property type="entry name" value="POLYKETIDE CYCLASE SNOAL-LIKE DOMAIN"/>
    <property type="match status" value="1"/>
</dbReference>
<dbReference type="RefSeq" id="WP_197009818.1">
    <property type="nucleotide sequence ID" value="NZ_BAABES010000007.1"/>
</dbReference>
<organism evidence="2 3">
    <name type="scientific">Actinomadura viridis</name>
    <dbReference type="NCBI Taxonomy" id="58110"/>
    <lineage>
        <taxon>Bacteria</taxon>
        <taxon>Bacillati</taxon>
        <taxon>Actinomycetota</taxon>
        <taxon>Actinomycetes</taxon>
        <taxon>Streptosporangiales</taxon>
        <taxon>Thermomonosporaceae</taxon>
        <taxon>Actinomadura</taxon>
    </lineage>
</organism>
<proteinExistence type="predicted"/>
<accession>A0A931GHH5</accession>
<dbReference type="Pfam" id="PF07366">
    <property type="entry name" value="SnoaL"/>
    <property type="match status" value="2"/>
</dbReference>
<dbReference type="InterPro" id="IPR032710">
    <property type="entry name" value="NTF2-like_dom_sf"/>
</dbReference>
<sequence length="349" mass="38446">MTGRLTRTRERTGTGTRARARRPGRVRHGRAVVCAAVTALLVPLAAACGQEDGGSPGDRAAQGTGAAADRAAATPAGPAAERANADLVRGLYEEVFSKHRLDLAGRYLKKDYLQHTPNVPLGLSGFTMFYEQVFFKTFPDVTATLDQVITQNDKVVSFATWRGRQAGSGKELELRTADVYRVEDGLLAEHWDVIDYYTLMRFGSPPPTGDQPPTRVDRTGSPAQRANAELAERFAAEVLTGRRWDRAGEYLAEDMKQHDPDIGKGLAGFQEHYRRYLERFPDLSVTVSHIVAGEDRVAVFWTARGSESGTLRTLRLNVADVYRVEDGRFAEHWDVVDHSGLAQFGIGVE</sequence>
<dbReference type="Proteomes" id="UP000614047">
    <property type="component" value="Unassembled WGS sequence"/>
</dbReference>
<dbReference type="EMBL" id="JADOUA010000001">
    <property type="protein sequence ID" value="MBG6086882.1"/>
    <property type="molecule type" value="Genomic_DNA"/>
</dbReference>
<evidence type="ECO:0000313" key="2">
    <source>
        <dbReference type="EMBL" id="MBG6086882.1"/>
    </source>
</evidence>
<evidence type="ECO:0000256" key="1">
    <source>
        <dbReference type="SAM" id="MobiDB-lite"/>
    </source>
</evidence>
<dbReference type="GO" id="GO:0030638">
    <property type="term" value="P:polyketide metabolic process"/>
    <property type="evidence" value="ECO:0007669"/>
    <property type="project" value="InterPro"/>
</dbReference>
<dbReference type="InterPro" id="IPR009959">
    <property type="entry name" value="Cyclase_SnoaL-like"/>
</dbReference>
<feature type="region of interest" description="Disordered" evidence="1">
    <location>
        <begin position="51"/>
        <end position="80"/>
    </location>
</feature>